<evidence type="ECO:0008006" key="3">
    <source>
        <dbReference type="Google" id="ProtNLM"/>
    </source>
</evidence>
<reference evidence="2" key="1">
    <citation type="submission" date="2016-10" db="EMBL/GenBank/DDBJ databases">
        <authorList>
            <person name="Varghese N."/>
            <person name="Submissions S."/>
        </authorList>
    </citation>
    <scope>NUCLEOTIDE SEQUENCE [LARGE SCALE GENOMIC DNA]</scope>
    <source>
        <strain evidence="2">DSM 13327</strain>
    </source>
</reference>
<organism evidence="1 2">
    <name type="scientific">Pelosinus propionicus DSM 13327</name>
    <dbReference type="NCBI Taxonomy" id="1123291"/>
    <lineage>
        <taxon>Bacteria</taxon>
        <taxon>Bacillati</taxon>
        <taxon>Bacillota</taxon>
        <taxon>Negativicutes</taxon>
        <taxon>Selenomonadales</taxon>
        <taxon>Sporomusaceae</taxon>
        <taxon>Pelosinus</taxon>
    </lineage>
</organism>
<dbReference type="OrthoDB" id="1679654at2"/>
<protein>
    <recommendedName>
        <fullName evidence="3">DUF288 domain-containing protein</fullName>
    </recommendedName>
</protein>
<proteinExistence type="predicted"/>
<accession>A0A1I4JRI3</accession>
<gene>
    <name evidence="1" type="ORF">SAMN04490355_1013102</name>
</gene>
<evidence type="ECO:0000313" key="2">
    <source>
        <dbReference type="Proteomes" id="UP000199520"/>
    </source>
</evidence>
<dbReference type="RefSeq" id="WP_090935601.1">
    <property type="nucleotide sequence ID" value="NZ_FOTS01000013.1"/>
</dbReference>
<evidence type="ECO:0000313" key="1">
    <source>
        <dbReference type="EMBL" id="SFL68931.1"/>
    </source>
</evidence>
<dbReference type="EMBL" id="FOTS01000013">
    <property type="protein sequence ID" value="SFL68931.1"/>
    <property type="molecule type" value="Genomic_DNA"/>
</dbReference>
<keyword evidence="2" id="KW-1185">Reference proteome</keyword>
<sequence length="276" mass="31593">MSQPITIATSLAPGKDVKIQKEAVNSWHRLGFVVISINCAEEIAVLKSSFPEIEFIEVARDARQQFGKPYIYFDDILACLWERESSLCGIVNSDICFLKHEFYSFLTKEGRDSFIYGSRIDISTFNHVNGRVIQDGFDYFFFDRKVIAAYPASQFCIGMPCWDYWAVLSPLFLGVAVKKVMTAHAYHIIHKVNWNNTISSRLFHELLHHIKPLSAVAASANYMLSFIDRYSLKLNLQSEGGSRKQLQNLLPQIKKVLTKGDIQGEIIDELLFLRRK</sequence>
<dbReference type="Proteomes" id="UP000199520">
    <property type="component" value="Unassembled WGS sequence"/>
</dbReference>
<name>A0A1I4JRI3_9FIRM</name>
<dbReference type="AlphaFoldDB" id="A0A1I4JRI3"/>
<dbReference type="STRING" id="1123291.SAMN04490355_1013102"/>